<gene>
    <name evidence="2" type="ORF">A4X03_0g8204</name>
</gene>
<evidence type="ECO:0000313" key="2">
    <source>
        <dbReference type="EMBL" id="KAE8241156.1"/>
    </source>
</evidence>
<sequence length="693" mass="76980">MAFDLSNEAAPGVGAASPSLSSDEDATASEFDSNFGDGIEPEHVLDHGRAILDSMEAEDDHGPDMPTSSLLTFASNHSQLDTALAASHAIPQRPYSSIVRRFMVLVTAICVYFGLGREPAGLLLSFFSIAVEPLLDPADPPIPRQLDTVRRHLGTLPVLRYYALYERPGKPKMIFAYQSLVEWLTWLLSQPGVEVAMAEWRDRDPDVRLRDVWDGLAWRSELDPQRRAFTDHSLSLLVALGIDWFSLFRSQYTSWHSTGAILMCILNLPPRLRYLFSSTYIAGCTPGPKEPKATAIGGYLRPMLEELELLNEGMSICTHEAPNGRLVRLRVAFYSGDTVGRNKVAAFEHALPLRDDHQHRLDAERYQRPFASKADKDLHERNTGARYSPLLQLSYWRSVSRSPVDYMHCLELGLAKRLFHRVLIVGEVITPAHLAIIQRGLQTCRVPSSEQAPDQRLGDPGGGSATAAHWSTLMRRLLPLLLFVAWRDIIVADDELDYVIKPVDTSARPDSDATHNTPEPATLLSLPSRSRVKKPRKRLRIARPVNARDVVRNVAQLAAATTLAARRSMSLPDVDQLDAILRDYGRTTAVLFGAAAIIYNLHLALHLPEHIRRFGPAYHFSAYHFERMNGQLGRTPTNRHRNGEIETTYTTAFVTSGKVVPGVDAELGFCGLRTPPTEGSAGGGARSSLLRNF</sequence>
<reference evidence="2" key="1">
    <citation type="submission" date="2016-04" db="EMBL/GenBank/DDBJ databases">
        <authorList>
            <person name="Nguyen H.D."/>
            <person name="Kesanakurti P."/>
            <person name="Cullis J."/>
            <person name="Levesque C.A."/>
            <person name="Hambleton S."/>
        </authorList>
    </citation>
    <scope>NUCLEOTIDE SEQUENCE</scope>
    <source>
        <strain evidence="2">DAOMC 238032</strain>
    </source>
</reference>
<feature type="region of interest" description="Disordered" evidence="1">
    <location>
        <begin position="1"/>
        <end position="39"/>
    </location>
</feature>
<evidence type="ECO:0000313" key="3">
    <source>
        <dbReference type="Proteomes" id="UP000077671"/>
    </source>
</evidence>
<reference evidence="2" key="2">
    <citation type="journal article" date="2019" name="IMA Fungus">
        <title>Genome sequencing and comparison of five Tilletia species to identify candidate genes for the detection of regulated species infecting wheat.</title>
        <authorList>
            <person name="Nguyen H.D.T."/>
            <person name="Sultana T."/>
            <person name="Kesanakurti P."/>
            <person name="Hambleton S."/>
        </authorList>
    </citation>
    <scope>NUCLEOTIDE SEQUENCE</scope>
    <source>
        <strain evidence="2">DAOMC 238032</strain>
    </source>
</reference>
<proteinExistence type="predicted"/>
<organism evidence="2 3">
    <name type="scientific">Tilletia caries</name>
    <name type="common">wheat bunt fungus</name>
    <dbReference type="NCBI Taxonomy" id="13290"/>
    <lineage>
        <taxon>Eukaryota</taxon>
        <taxon>Fungi</taxon>
        <taxon>Dikarya</taxon>
        <taxon>Basidiomycota</taxon>
        <taxon>Ustilaginomycotina</taxon>
        <taxon>Exobasidiomycetes</taxon>
        <taxon>Tilletiales</taxon>
        <taxon>Tilletiaceae</taxon>
        <taxon>Tilletia</taxon>
    </lineage>
</organism>
<dbReference type="EMBL" id="LWDD02002335">
    <property type="protein sequence ID" value="KAE8241156.1"/>
    <property type="molecule type" value="Genomic_DNA"/>
</dbReference>
<dbReference type="PANTHER" id="PTHR46579">
    <property type="entry name" value="F5/8 TYPE C DOMAIN-CONTAINING PROTEIN-RELATED"/>
    <property type="match status" value="1"/>
</dbReference>
<dbReference type="Proteomes" id="UP000077671">
    <property type="component" value="Unassembled WGS sequence"/>
</dbReference>
<dbReference type="PANTHER" id="PTHR46579:SF1">
    <property type="entry name" value="F5_8 TYPE C DOMAIN-CONTAINING PROTEIN"/>
    <property type="match status" value="1"/>
</dbReference>
<dbReference type="AlphaFoldDB" id="A0A8T8SJK6"/>
<name>A0A8T8SJK6_9BASI</name>
<comment type="caution">
    <text evidence="2">The sequence shown here is derived from an EMBL/GenBank/DDBJ whole genome shotgun (WGS) entry which is preliminary data.</text>
</comment>
<protein>
    <submittedName>
        <fullName evidence="2">Uncharacterized protein</fullName>
    </submittedName>
</protein>
<dbReference type="InterPro" id="IPR004242">
    <property type="entry name" value="Transposase_21"/>
</dbReference>
<evidence type="ECO:0000256" key="1">
    <source>
        <dbReference type="SAM" id="MobiDB-lite"/>
    </source>
</evidence>
<dbReference type="Pfam" id="PF02992">
    <property type="entry name" value="Transposase_21"/>
    <property type="match status" value="1"/>
</dbReference>
<accession>A0A8T8SJK6</accession>